<accession>A0A8J9W540</accession>
<feature type="region of interest" description="Disordered" evidence="5">
    <location>
        <begin position="156"/>
        <end position="179"/>
    </location>
</feature>
<dbReference type="CDD" id="cd20508">
    <property type="entry name" value="CYCLIN_CCNB3_rpt1"/>
    <property type="match status" value="1"/>
</dbReference>
<dbReference type="InterPro" id="IPR004367">
    <property type="entry name" value="Cyclin_C-dom"/>
</dbReference>
<feature type="domain" description="Cyclin C-terminal" evidence="7">
    <location>
        <begin position="392"/>
        <end position="508"/>
    </location>
</feature>
<evidence type="ECO:0000256" key="2">
    <source>
        <dbReference type="ARBA" id="ARBA00023127"/>
    </source>
</evidence>
<dbReference type="OrthoDB" id="5590282at2759"/>
<dbReference type="SMART" id="SM01332">
    <property type="entry name" value="Cyclin_C"/>
    <property type="match status" value="1"/>
</dbReference>
<dbReference type="GO" id="GO:0044772">
    <property type="term" value="P:mitotic cell cycle phase transition"/>
    <property type="evidence" value="ECO:0007669"/>
    <property type="project" value="InterPro"/>
</dbReference>
<feature type="domain" description="Cyclin-like" evidence="6">
    <location>
        <begin position="291"/>
        <end position="383"/>
    </location>
</feature>
<dbReference type="AlphaFoldDB" id="A0A8J9W540"/>
<dbReference type="InterPro" id="IPR013763">
    <property type="entry name" value="Cyclin-like_dom"/>
</dbReference>
<dbReference type="FunFam" id="1.10.472.10:FF:000001">
    <property type="entry name" value="G2/mitotic-specific cyclin"/>
    <property type="match status" value="1"/>
</dbReference>
<evidence type="ECO:0000256" key="3">
    <source>
        <dbReference type="ARBA" id="ARBA00023306"/>
    </source>
</evidence>
<dbReference type="SUPFAM" id="SSF47954">
    <property type="entry name" value="Cyclin-like"/>
    <property type="match status" value="2"/>
</dbReference>
<evidence type="ECO:0000259" key="7">
    <source>
        <dbReference type="SMART" id="SM01332"/>
    </source>
</evidence>
<feature type="domain" description="Cyclin-like" evidence="6">
    <location>
        <begin position="396"/>
        <end position="477"/>
    </location>
</feature>
<evidence type="ECO:0000313" key="8">
    <source>
        <dbReference type="EMBL" id="CAH0726222.1"/>
    </source>
</evidence>
<dbReference type="GO" id="GO:0016538">
    <property type="term" value="F:cyclin-dependent protein serine/threonine kinase regulator activity"/>
    <property type="evidence" value="ECO:0007669"/>
    <property type="project" value="InterPro"/>
</dbReference>
<dbReference type="Gene3D" id="1.10.472.10">
    <property type="entry name" value="Cyclin-like"/>
    <property type="match status" value="2"/>
</dbReference>
<reference evidence="8" key="1">
    <citation type="submission" date="2021-12" db="EMBL/GenBank/DDBJ databases">
        <authorList>
            <person name="Martin H S."/>
        </authorList>
    </citation>
    <scope>NUCLEOTIDE SEQUENCE</scope>
</reference>
<dbReference type="InterPro" id="IPR036915">
    <property type="entry name" value="Cyclin-like_sf"/>
</dbReference>
<dbReference type="GO" id="GO:0051301">
    <property type="term" value="P:cell division"/>
    <property type="evidence" value="ECO:0007669"/>
    <property type="project" value="UniProtKB-KW"/>
</dbReference>
<gene>
    <name evidence="8" type="ORF">BINO364_LOCUS11707</name>
</gene>
<feature type="region of interest" description="Disordered" evidence="5">
    <location>
        <begin position="29"/>
        <end position="54"/>
    </location>
</feature>
<comment type="similarity">
    <text evidence="4">Belongs to the cyclin family.</text>
</comment>
<keyword evidence="1" id="KW-0132">Cell division</keyword>
<evidence type="ECO:0008006" key="10">
    <source>
        <dbReference type="Google" id="ProtNLM"/>
    </source>
</evidence>
<proteinExistence type="inferred from homology"/>
<dbReference type="PANTHER" id="PTHR10177">
    <property type="entry name" value="CYCLINS"/>
    <property type="match status" value="1"/>
</dbReference>
<evidence type="ECO:0000256" key="1">
    <source>
        <dbReference type="ARBA" id="ARBA00022618"/>
    </source>
</evidence>
<organism evidence="8 9">
    <name type="scientific">Brenthis ino</name>
    <name type="common">lesser marbled fritillary</name>
    <dbReference type="NCBI Taxonomy" id="405034"/>
    <lineage>
        <taxon>Eukaryota</taxon>
        <taxon>Metazoa</taxon>
        <taxon>Ecdysozoa</taxon>
        <taxon>Arthropoda</taxon>
        <taxon>Hexapoda</taxon>
        <taxon>Insecta</taxon>
        <taxon>Pterygota</taxon>
        <taxon>Neoptera</taxon>
        <taxon>Endopterygota</taxon>
        <taxon>Lepidoptera</taxon>
        <taxon>Glossata</taxon>
        <taxon>Ditrysia</taxon>
        <taxon>Papilionoidea</taxon>
        <taxon>Nymphalidae</taxon>
        <taxon>Heliconiinae</taxon>
        <taxon>Argynnini</taxon>
        <taxon>Brenthis</taxon>
    </lineage>
</organism>
<dbReference type="InterPro" id="IPR046965">
    <property type="entry name" value="Cyclin_A/B-like"/>
</dbReference>
<evidence type="ECO:0000256" key="4">
    <source>
        <dbReference type="RuleBase" id="RU000383"/>
    </source>
</evidence>
<feature type="non-terminal residue" evidence="8">
    <location>
        <position position="515"/>
    </location>
</feature>
<dbReference type="CDD" id="cd20510">
    <property type="entry name" value="CYCLIN_CCNB3_rpt2"/>
    <property type="match status" value="1"/>
</dbReference>
<evidence type="ECO:0000259" key="6">
    <source>
        <dbReference type="SMART" id="SM00385"/>
    </source>
</evidence>
<dbReference type="Pfam" id="PF02984">
    <property type="entry name" value="Cyclin_C"/>
    <property type="match status" value="1"/>
</dbReference>
<evidence type="ECO:0000256" key="5">
    <source>
        <dbReference type="SAM" id="MobiDB-lite"/>
    </source>
</evidence>
<feature type="compositionally biased region" description="Basic and acidic residues" evidence="5">
    <location>
        <begin position="37"/>
        <end position="54"/>
    </location>
</feature>
<keyword evidence="9" id="KW-1185">Reference proteome</keyword>
<dbReference type="GO" id="GO:0005634">
    <property type="term" value="C:nucleus"/>
    <property type="evidence" value="ECO:0007669"/>
    <property type="project" value="UniProtKB-ARBA"/>
</dbReference>
<keyword evidence="3" id="KW-0131">Cell cycle</keyword>
<dbReference type="InterPro" id="IPR039361">
    <property type="entry name" value="Cyclin"/>
</dbReference>
<dbReference type="EMBL" id="OV170225">
    <property type="protein sequence ID" value="CAH0726222.1"/>
    <property type="molecule type" value="Genomic_DNA"/>
</dbReference>
<dbReference type="SMART" id="SM00385">
    <property type="entry name" value="CYCLIN"/>
    <property type="match status" value="2"/>
</dbReference>
<sequence>MAPTRLASKPIGANENLNGIMSHGITTRSKQLASLKTSKDSLKAPNKRKADSPLKDMTAKRAAFGDITNAFNKSCANNDKDKGMALKKVTVESKMLPTVKNIKPQATLNGKTSKTKQFQKAATNALESVQKHFAKDPPKPVATRAQNGILKNIERKEKSLGKENQNQSQNSAKSIRSDVSGEPSLYVTALENISPSDAAKEEYKVISEKLDKVNLDDTINKSLDDETETPHQVPENVTDFDKENWNDPFQVANYAMDIFNYLKSRERLFIIDDYLQRMKGITSWMRALLVDWMVEVQESFELNHETLYLAVKLVDLYLTRSSKTLPEREQLTKEELQLLGASALFIASKFDERIPPLVDDFLYICDGAYTLSQLLKMEMNILRVIDFDLGVPLSYRFLRRYARCARVSMPTLTLARFVLEQCLLEYGLLSHSDSKMAAAALYVALRMKSLGSWTPTLQYYTGYSLKQILPIALAQNATLHKKPKSAISTVRNKYSHTIFFEVAKVPLIDDSVLSS</sequence>
<protein>
    <recommendedName>
        <fullName evidence="10">G2/mitotic-specific cyclin-B3</fullName>
    </recommendedName>
</protein>
<feature type="compositionally biased region" description="Polar residues" evidence="5">
    <location>
        <begin position="162"/>
        <end position="174"/>
    </location>
</feature>
<evidence type="ECO:0000313" key="9">
    <source>
        <dbReference type="Proteomes" id="UP000838878"/>
    </source>
</evidence>
<keyword evidence="2 4" id="KW-0195">Cyclin</keyword>
<dbReference type="InterPro" id="IPR006671">
    <property type="entry name" value="Cyclin_N"/>
</dbReference>
<dbReference type="Pfam" id="PF00134">
    <property type="entry name" value="Cyclin_N"/>
    <property type="match status" value="1"/>
</dbReference>
<dbReference type="PIRSF" id="PIRSF001771">
    <property type="entry name" value="Cyclin_A_B_D_E"/>
    <property type="match status" value="1"/>
</dbReference>
<name>A0A8J9W540_9NEOP</name>
<dbReference type="Proteomes" id="UP000838878">
    <property type="component" value="Chromosome 5"/>
</dbReference>